<protein>
    <submittedName>
        <fullName evidence="1">Uncharacterized protein</fullName>
    </submittedName>
</protein>
<accession>A0AA46ACU2</accession>
<organism evidence="1 2">
    <name type="scientific">Laceyella tengchongensis</name>
    <dbReference type="NCBI Taxonomy" id="574699"/>
    <lineage>
        <taxon>Bacteria</taxon>
        <taxon>Bacillati</taxon>
        <taxon>Bacillota</taxon>
        <taxon>Bacilli</taxon>
        <taxon>Bacillales</taxon>
        <taxon>Thermoactinomycetaceae</taxon>
        <taxon>Laceyella</taxon>
    </lineage>
</organism>
<evidence type="ECO:0000313" key="1">
    <source>
        <dbReference type="EMBL" id="SMP00893.1"/>
    </source>
</evidence>
<evidence type="ECO:0000313" key="2">
    <source>
        <dbReference type="Proteomes" id="UP001157946"/>
    </source>
</evidence>
<comment type="caution">
    <text evidence="1">The sequence shown here is derived from an EMBL/GenBank/DDBJ whole genome shotgun (WGS) entry which is preliminary data.</text>
</comment>
<dbReference type="EMBL" id="FXTU01000001">
    <property type="protein sequence ID" value="SMP00893.1"/>
    <property type="molecule type" value="Genomic_DNA"/>
</dbReference>
<dbReference type="AlphaFoldDB" id="A0AA46ACU2"/>
<proteinExistence type="predicted"/>
<reference evidence="1" key="1">
    <citation type="submission" date="2017-05" db="EMBL/GenBank/DDBJ databases">
        <authorList>
            <person name="Varghese N."/>
            <person name="Submissions S."/>
        </authorList>
    </citation>
    <scope>NUCLEOTIDE SEQUENCE</scope>
    <source>
        <strain evidence="1">DSM 45262</strain>
    </source>
</reference>
<dbReference type="Proteomes" id="UP001157946">
    <property type="component" value="Unassembled WGS sequence"/>
</dbReference>
<sequence length="66" mass="7704">MRADKGAFFVMMVSEECFAAMFTRMIRPEDEIAERGEKVSFFGYALFLPCLFAQRIFQYFTHAVFG</sequence>
<gene>
    <name evidence="1" type="ORF">SAMN06265361_101186</name>
</gene>
<keyword evidence="2" id="KW-1185">Reference proteome</keyword>
<name>A0AA46ACU2_9BACL</name>